<keyword evidence="2" id="KW-0472">Membrane</keyword>
<feature type="compositionally biased region" description="Basic and acidic residues" evidence="1">
    <location>
        <begin position="193"/>
        <end position="214"/>
    </location>
</feature>
<dbReference type="InterPro" id="IPR036179">
    <property type="entry name" value="Ig-like_dom_sf"/>
</dbReference>
<dbReference type="InterPro" id="IPR013106">
    <property type="entry name" value="Ig_V-set"/>
</dbReference>
<dbReference type="InterPro" id="IPR003599">
    <property type="entry name" value="Ig_sub"/>
</dbReference>
<feature type="transmembrane region" description="Helical" evidence="2">
    <location>
        <begin position="6"/>
        <end position="27"/>
    </location>
</feature>
<sequence length="262" mass="29574">MRFLAVRYSVLSFSIPFLHVLVYLALLGCSPVCSMLRLPEFVEPIKNVTLPEGSDIEFSCDVRYLGTYRVTWVWNKEDEQKFLSIGVIKITSSPRVQITRLQKSDDVTQFNLYIYNIINEDGGTYHCSVNSNPMIAQIGTLEVITDGSVEKGIEKPTTQFPESDTSTDVSTSETESFSSTEIDTEDANTTSKRCGDKESCNDHMLGDEQDENRNETVTSEGLVLENSTALCDGMNDTWETTRERVSDFLSTVLKFTYSYWMS</sequence>
<dbReference type="Proteomes" id="UP001642540">
    <property type="component" value="Unassembled WGS sequence"/>
</dbReference>
<dbReference type="PROSITE" id="PS50835">
    <property type="entry name" value="IG_LIKE"/>
    <property type="match status" value="1"/>
</dbReference>
<dbReference type="PROSITE" id="PS51257">
    <property type="entry name" value="PROKAR_LIPOPROTEIN"/>
    <property type="match status" value="1"/>
</dbReference>
<feature type="region of interest" description="Disordered" evidence="1">
    <location>
        <begin position="153"/>
        <end position="219"/>
    </location>
</feature>
<accession>A0ABP1QAC7</accession>
<dbReference type="SUPFAM" id="SSF48726">
    <property type="entry name" value="Immunoglobulin"/>
    <property type="match status" value="1"/>
</dbReference>
<name>A0ABP1QAC7_9HEXA</name>
<dbReference type="Gene3D" id="2.60.40.10">
    <property type="entry name" value="Immunoglobulins"/>
    <property type="match status" value="1"/>
</dbReference>
<protein>
    <recommendedName>
        <fullName evidence="3">Ig-like domain-containing protein</fullName>
    </recommendedName>
</protein>
<evidence type="ECO:0000313" key="4">
    <source>
        <dbReference type="EMBL" id="CAL8091219.1"/>
    </source>
</evidence>
<evidence type="ECO:0000313" key="5">
    <source>
        <dbReference type="Proteomes" id="UP001642540"/>
    </source>
</evidence>
<keyword evidence="2" id="KW-0812">Transmembrane</keyword>
<evidence type="ECO:0000259" key="3">
    <source>
        <dbReference type="PROSITE" id="PS50835"/>
    </source>
</evidence>
<comment type="caution">
    <text evidence="4">The sequence shown here is derived from an EMBL/GenBank/DDBJ whole genome shotgun (WGS) entry which is preliminary data.</text>
</comment>
<feature type="domain" description="Ig-like" evidence="3">
    <location>
        <begin position="39"/>
        <end position="142"/>
    </location>
</feature>
<keyword evidence="2" id="KW-1133">Transmembrane helix</keyword>
<gene>
    <name evidence="4" type="ORF">ODALV1_LOCUS7872</name>
</gene>
<dbReference type="InterPro" id="IPR007110">
    <property type="entry name" value="Ig-like_dom"/>
</dbReference>
<dbReference type="InterPro" id="IPR013783">
    <property type="entry name" value="Ig-like_fold"/>
</dbReference>
<dbReference type="EMBL" id="CAXLJM020000024">
    <property type="protein sequence ID" value="CAL8091219.1"/>
    <property type="molecule type" value="Genomic_DNA"/>
</dbReference>
<proteinExistence type="predicted"/>
<keyword evidence="5" id="KW-1185">Reference proteome</keyword>
<evidence type="ECO:0000256" key="2">
    <source>
        <dbReference type="SAM" id="Phobius"/>
    </source>
</evidence>
<dbReference type="SMART" id="SM00409">
    <property type="entry name" value="IG"/>
    <property type="match status" value="1"/>
</dbReference>
<dbReference type="Pfam" id="PF07686">
    <property type="entry name" value="V-set"/>
    <property type="match status" value="1"/>
</dbReference>
<evidence type="ECO:0000256" key="1">
    <source>
        <dbReference type="SAM" id="MobiDB-lite"/>
    </source>
</evidence>
<organism evidence="4 5">
    <name type="scientific">Orchesella dallaii</name>
    <dbReference type="NCBI Taxonomy" id="48710"/>
    <lineage>
        <taxon>Eukaryota</taxon>
        <taxon>Metazoa</taxon>
        <taxon>Ecdysozoa</taxon>
        <taxon>Arthropoda</taxon>
        <taxon>Hexapoda</taxon>
        <taxon>Collembola</taxon>
        <taxon>Entomobryomorpha</taxon>
        <taxon>Entomobryoidea</taxon>
        <taxon>Orchesellidae</taxon>
        <taxon>Orchesellinae</taxon>
        <taxon>Orchesella</taxon>
    </lineage>
</organism>
<feature type="compositionally biased region" description="Low complexity" evidence="1">
    <location>
        <begin position="162"/>
        <end position="181"/>
    </location>
</feature>
<reference evidence="4 5" key="1">
    <citation type="submission" date="2024-08" db="EMBL/GenBank/DDBJ databases">
        <authorList>
            <person name="Cucini C."/>
            <person name="Frati F."/>
        </authorList>
    </citation>
    <scope>NUCLEOTIDE SEQUENCE [LARGE SCALE GENOMIC DNA]</scope>
</reference>